<proteinExistence type="predicted"/>
<dbReference type="EMBL" id="CAJVPY010004487">
    <property type="protein sequence ID" value="CAG8620674.1"/>
    <property type="molecule type" value="Genomic_DNA"/>
</dbReference>
<comment type="caution">
    <text evidence="2">The sequence shown here is derived from an EMBL/GenBank/DDBJ whole genome shotgun (WGS) entry which is preliminary data.</text>
</comment>
<evidence type="ECO:0000313" key="3">
    <source>
        <dbReference type="Proteomes" id="UP000789405"/>
    </source>
</evidence>
<name>A0A9N9CYU1_9GLOM</name>
<dbReference type="SUPFAM" id="SSF53098">
    <property type="entry name" value="Ribonuclease H-like"/>
    <property type="match status" value="1"/>
</dbReference>
<dbReference type="OrthoDB" id="2439529at2759"/>
<gene>
    <name evidence="2" type="ORF">DERYTH_LOCUS8619</name>
</gene>
<sequence length="233" mass="26986">MKKSLLLDEELHLSLNEESYLLLNEEPNLLLNKPLDNVSSLNEESSNIFTQSTKRKISSLRNSNTKKKPKPGKSWFEIAKEKNPSLNDKDISVLDPISNNTLQIDFTKDKERNIGNFAKTLEILFLNKEELLGIQELVELLDPFAHVTTIIGRDHYSIFSMMLSLIKVLQEYLFKKEATLSHPIVRNIRDEIELSFGDRWNEPEVEGYIATILDPRFKDLSFEPKKLELIKKN</sequence>
<reference evidence="2" key="1">
    <citation type="submission" date="2021-06" db="EMBL/GenBank/DDBJ databases">
        <authorList>
            <person name="Kallberg Y."/>
            <person name="Tangrot J."/>
            <person name="Rosling A."/>
        </authorList>
    </citation>
    <scope>NUCLEOTIDE SEQUENCE</scope>
    <source>
        <strain evidence="2">MA453B</strain>
    </source>
</reference>
<feature type="compositionally biased region" description="Basic residues" evidence="1">
    <location>
        <begin position="53"/>
        <end position="71"/>
    </location>
</feature>
<keyword evidence="3" id="KW-1185">Reference proteome</keyword>
<protein>
    <submittedName>
        <fullName evidence="2">5601_t:CDS:1</fullName>
    </submittedName>
</protein>
<accession>A0A9N9CYU1</accession>
<organism evidence="2 3">
    <name type="scientific">Dentiscutata erythropus</name>
    <dbReference type="NCBI Taxonomy" id="1348616"/>
    <lineage>
        <taxon>Eukaryota</taxon>
        <taxon>Fungi</taxon>
        <taxon>Fungi incertae sedis</taxon>
        <taxon>Mucoromycota</taxon>
        <taxon>Glomeromycotina</taxon>
        <taxon>Glomeromycetes</taxon>
        <taxon>Diversisporales</taxon>
        <taxon>Gigasporaceae</taxon>
        <taxon>Dentiscutata</taxon>
    </lineage>
</organism>
<feature type="region of interest" description="Disordered" evidence="1">
    <location>
        <begin position="46"/>
        <end position="72"/>
    </location>
</feature>
<dbReference type="Proteomes" id="UP000789405">
    <property type="component" value="Unassembled WGS sequence"/>
</dbReference>
<evidence type="ECO:0000313" key="2">
    <source>
        <dbReference type="EMBL" id="CAG8620674.1"/>
    </source>
</evidence>
<dbReference type="AlphaFoldDB" id="A0A9N9CYU1"/>
<evidence type="ECO:0000256" key="1">
    <source>
        <dbReference type="SAM" id="MobiDB-lite"/>
    </source>
</evidence>
<dbReference type="InterPro" id="IPR012337">
    <property type="entry name" value="RNaseH-like_sf"/>
</dbReference>